<organism evidence="2 3">
    <name type="scientific">Dendrothele bispora (strain CBS 962.96)</name>
    <dbReference type="NCBI Taxonomy" id="1314807"/>
    <lineage>
        <taxon>Eukaryota</taxon>
        <taxon>Fungi</taxon>
        <taxon>Dikarya</taxon>
        <taxon>Basidiomycota</taxon>
        <taxon>Agaricomycotina</taxon>
        <taxon>Agaricomycetes</taxon>
        <taxon>Agaricomycetidae</taxon>
        <taxon>Agaricales</taxon>
        <taxon>Agaricales incertae sedis</taxon>
        <taxon>Dendrothele</taxon>
    </lineage>
</organism>
<evidence type="ECO:0000313" key="2">
    <source>
        <dbReference type="EMBL" id="THU77906.1"/>
    </source>
</evidence>
<proteinExistence type="predicted"/>
<feature type="compositionally biased region" description="Basic and acidic residues" evidence="1">
    <location>
        <begin position="112"/>
        <end position="126"/>
    </location>
</feature>
<reference evidence="2 3" key="1">
    <citation type="journal article" date="2019" name="Nat. Ecol. Evol.">
        <title>Megaphylogeny resolves global patterns of mushroom evolution.</title>
        <authorList>
            <person name="Varga T."/>
            <person name="Krizsan K."/>
            <person name="Foldi C."/>
            <person name="Dima B."/>
            <person name="Sanchez-Garcia M."/>
            <person name="Sanchez-Ramirez S."/>
            <person name="Szollosi G.J."/>
            <person name="Szarkandi J.G."/>
            <person name="Papp V."/>
            <person name="Albert L."/>
            <person name="Andreopoulos W."/>
            <person name="Angelini C."/>
            <person name="Antonin V."/>
            <person name="Barry K.W."/>
            <person name="Bougher N.L."/>
            <person name="Buchanan P."/>
            <person name="Buyck B."/>
            <person name="Bense V."/>
            <person name="Catcheside P."/>
            <person name="Chovatia M."/>
            <person name="Cooper J."/>
            <person name="Damon W."/>
            <person name="Desjardin D."/>
            <person name="Finy P."/>
            <person name="Geml J."/>
            <person name="Haridas S."/>
            <person name="Hughes K."/>
            <person name="Justo A."/>
            <person name="Karasinski D."/>
            <person name="Kautmanova I."/>
            <person name="Kiss B."/>
            <person name="Kocsube S."/>
            <person name="Kotiranta H."/>
            <person name="LaButti K.M."/>
            <person name="Lechner B.E."/>
            <person name="Liimatainen K."/>
            <person name="Lipzen A."/>
            <person name="Lukacs Z."/>
            <person name="Mihaltcheva S."/>
            <person name="Morgado L.N."/>
            <person name="Niskanen T."/>
            <person name="Noordeloos M.E."/>
            <person name="Ohm R.A."/>
            <person name="Ortiz-Santana B."/>
            <person name="Ovrebo C."/>
            <person name="Racz N."/>
            <person name="Riley R."/>
            <person name="Savchenko A."/>
            <person name="Shiryaev A."/>
            <person name="Soop K."/>
            <person name="Spirin V."/>
            <person name="Szebenyi C."/>
            <person name="Tomsovsky M."/>
            <person name="Tulloss R.E."/>
            <person name="Uehling J."/>
            <person name="Grigoriev I.V."/>
            <person name="Vagvolgyi C."/>
            <person name="Papp T."/>
            <person name="Martin F.M."/>
            <person name="Miettinen O."/>
            <person name="Hibbett D.S."/>
            <person name="Nagy L.G."/>
        </authorList>
    </citation>
    <scope>NUCLEOTIDE SEQUENCE [LARGE SCALE GENOMIC DNA]</scope>
    <source>
        <strain evidence="2 3">CBS 962.96</strain>
    </source>
</reference>
<evidence type="ECO:0000313" key="3">
    <source>
        <dbReference type="Proteomes" id="UP000297245"/>
    </source>
</evidence>
<name>A0A4S8KQA1_DENBC</name>
<keyword evidence="3" id="KW-1185">Reference proteome</keyword>
<dbReference type="AlphaFoldDB" id="A0A4S8KQA1"/>
<dbReference type="Proteomes" id="UP000297245">
    <property type="component" value="Unassembled WGS sequence"/>
</dbReference>
<dbReference type="EMBL" id="ML180308">
    <property type="protein sequence ID" value="THU77906.1"/>
    <property type="molecule type" value="Genomic_DNA"/>
</dbReference>
<sequence length="164" mass="18099">MRWPIRACYVQLGLSAITQAPTTKTRSQSLCVLPKQQICHCTCAGKIPNQDNGPQPGAALYENNSSEANMGCGPTMGPKHAHCESTLPSSGSENELPVQPPPKKKKKAASAQEKDAEFKEKYPGMSDEEIRDKQIAGWKANTYMHYDLENLEIAIEDSVVKYKF</sequence>
<feature type="region of interest" description="Disordered" evidence="1">
    <location>
        <begin position="69"/>
        <end position="126"/>
    </location>
</feature>
<evidence type="ECO:0000256" key="1">
    <source>
        <dbReference type="SAM" id="MobiDB-lite"/>
    </source>
</evidence>
<protein>
    <submittedName>
        <fullName evidence="2">Uncharacterized protein</fullName>
    </submittedName>
</protein>
<gene>
    <name evidence="2" type="ORF">K435DRAFT_877243</name>
</gene>
<accession>A0A4S8KQA1</accession>